<reference evidence="1" key="1">
    <citation type="submission" date="2020-05" db="EMBL/GenBank/DDBJ databases">
        <authorList>
            <person name="Chiriac C."/>
            <person name="Salcher M."/>
            <person name="Ghai R."/>
            <person name="Kavagutti S V."/>
        </authorList>
    </citation>
    <scope>NUCLEOTIDE SEQUENCE</scope>
</reference>
<evidence type="ECO:0000313" key="1">
    <source>
        <dbReference type="EMBL" id="CAB5220305.1"/>
    </source>
</evidence>
<gene>
    <name evidence="1" type="ORF">UFOVP235_33</name>
</gene>
<protein>
    <submittedName>
        <fullName evidence="1">Uncharacterized protein</fullName>
    </submittedName>
</protein>
<proteinExistence type="predicted"/>
<name>A0A6J7WU07_9CAUD</name>
<accession>A0A6J7WU07</accession>
<dbReference type="EMBL" id="LR798282">
    <property type="protein sequence ID" value="CAB5220305.1"/>
    <property type="molecule type" value="Genomic_DNA"/>
</dbReference>
<sequence>MSSEIGNFEVVKIGKAKADEAVIEHAEMVLQCAKSGQLRSLLWIGENIDGSHTHGITCREDDYKTLAYLERLKHRIQLLMDIDSYEPEEPEEDEGD</sequence>
<organism evidence="1">
    <name type="scientific">uncultured Caudovirales phage</name>
    <dbReference type="NCBI Taxonomy" id="2100421"/>
    <lineage>
        <taxon>Viruses</taxon>
        <taxon>Duplodnaviria</taxon>
        <taxon>Heunggongvirae</taxon>
        <taxon>Uroviricota</taxon>
        <taxon>Caudoviricetes</taxon>
        <taxon>Peduoviridae</taxon>
        <taxon>Maltschvirus</taxon>
        <taxon>Maltschvirus maltsch</taxon>
    </lineage>
</organism>